<reference evidence="2" key="1">
    <citation type="submission" date="2021-03" db="EMBL/GenBank/DDBJ databases">
        <authorList>
            <person name="Li Z."/>
            <person name="Yang C."/>
        </authorList>
    </citation>
    <scope>NUCLEOTIDE SEQUENCE</scope>
    <source>
        <strain evidence="2">Dzin_1.0</strain>
        <tissue evidence="2">Leaf</tissue>
    </source>
</reference>
<evidence type="ECO:0000313" key="3">
    <source>
        <dbReference type="Proteomes" id="UP001085076"/>
    </source>
</evidence>
<evidence type="ECO:0000313" key="2">
    <source>
        <dbReference type="EMBL" id="KAJ0980527.1"/>
    </source>
</evidence>
<accession>A0A9D5CWY8</accession>
<evidence type="ECO:0000256" key="1">
    <source>
        <dbReference type="SAM" id="Coils"/>
    </source>
</evidence>
<gene>
    <name evidence="2" type="ORF">J5N97_008782</name>
</gene>
<dbReference type="OrthoDB" id="1912966at2759"/>
<dbReference type="PANTHER" id="PTHR48145">
    <property type="entry name" value="NUCLEAR ENVELOPE-ASSOCIATED PROTEIN 1"/>
    <property type="match status" value="1"/>
</dbReference>
<dbReference type="AlphaFoldDB" id="A0A9D5CWY8"/>
<dbReference type="EMBL" id="JAGGNH010000002">
    <property type="protein sequence ID" value="KAJ0980527.1"/>
    <property type="molecule type" value="Genomic_DNA"/>
</dbReference>
<protein>
    <submittedName>
        <fullName evidence="2">Uncharacterized protein</fullName>
    </submittedName>
</protein>
<proteinExistence type="predicted"/>
<keyword evidence="1" id="KW-0175">Coiled coil</keyword>
<dbReference type="Proteomes" id="UP001085076">
    <property type="component" value="Miscellaneous, Linkage group lg02"/>
</dbReference>
<name>A0A9D5CWY8_9LILI</name>
<organism evidence="2 3">
    <name type="scientific">Dioscorea zingiberensis</name>
    <dbReference type="NCBI Taxonomy" id="325984"/>
    <lineage>
        <taxon>Eukaryota</taxon>
        <taxon>Viridiplantae</taxon>
        <taxon>Streptophyta</taxon>
        <taxon>Embryophyta</taxon>
        <taxon>Tracheophyta</taxon>
        <taxon>Spermatophyta</taxon>
        <taxon>Magnoliopsida</taxon>
        <taxon>Liliopsida</taxon>
        <taxon>Dioscoreales</taxon>
        <taxon>Dioscoreaceae</taxon>
        <taxon>Dioscorea</taxon>
    </lineage>
</organism>
<sequence>MDEEEAEDLLKLQHEMEIAMVELRDSEHYRKLRNQLQVDNLLKNEFSRLSWIRKASADGFSTLDKIKVDHLDVKPIPDDRIRSVVANTAFKENFLFYLCFSWRKCKKLDNLQKKLEARAFSQMQLTDEILRLEKEIIHAVASNVVQKDCGLRKVMEHASSNANDGEIARLKDEIKFLSVNWEMKNTEFESQLEKHWTTDQELKKRVLKLEFCLQEAHSQIRKLQKMEEKREISLKELRDQITTMKITKEYFRVPT</sequence>
<keyword evidence="3" id="KW-1185">Reference proteome</keyword>
<dbReference type="InterPro" id="IPR049932">
    <property type="entry name" value="NEAP1-4"/>
</dbReference>
<dbReference type="PANTHER" id="PTHR48145:SF5">
    <property type="entry name" value="NUCLEAR ENVELOPE-ASSOCIATED PROTEIN 2"/>
    <property type="match status" value="1"/>
</dbReference>
<feature type="coiled-coil region" evidence="1">
    <location>
        <begin position="209"/>
        <end position="240"/>
    </location>
</feature>
<reference evidence="2" key="2">
    <citation type="journal article" date="2022" name="Hortic Res">
        <title>The genome of Dioscorea zingiberensis sheds light on the biosynthesis, origin and evolution of the medicinally important diosgenin saponins.</title>
        <authorList>
            <person name="Li Y."/>
            <person name="Tan C."/>
            <person name="Li Z."/>
            <person name="Guo J."/>
            <person name="Li S."/>
            <person name="Chen X."/>
            <person name="Wang C."/>
            <person name="Dai X."/>
            <person name="Yang H."/>
            <person name="Song W."/>
            <person name="Hou L."/>
            <person name="Xu J."/>
            <person name="Tong Z."/>
            <person name="Xu A."/>
            <person name="Yuan X."/>
            <person name="Wang W."/>
            <person name="Yang Q."/>
            <person name="Chen L."/>
            <person name="Sun Z."/>
            <person name="Wang K."/>
            <person name="Pan B."/>
            <person name="Chen J."/>
            <person name="Bao Y."/>
            <person name="Liu F."/>
            <person name="Qi X."/>
            <person name="Gang D.R."/>
            <person name="Wen J."/>
            <person name="Li J."/>
        </authorList>
    </citation>
    <scope>NUCLEOTIDE SEQUENCE</scope>
    <source>
        <strain evidence="2">Dzin_1.0</strain>
    </source>
</reference>
<comment type="caution">
    <text evidence="2">The sequence shown here is derived from an EMBL/GenBank/DDBJ whole genome shotgun (WGS) entry which is preliminary data.</text>
</comment>